<dbReference type="PANTHER" id="PTHR37463:SF1">
    <property type="entry name" value="DUF2256 DOMAIN-CONTAINING PROTEIN"/>
    <property type="match status" value="1"/>
</dbReference>
<dbReference type="OrthoDB" id="27194at2"/>
<proteinExistence type="predicted"/>
<dbReference type="PANTHER" id="PTHR37463">
    <property type="entry name" value="GSL3115 PROTEIN"/>
    <property type="match status" value="1"/>
</dbReference>
<protein>
    <submittedName>
        <fullName evidence="1">DUF2256 domain-containing protein</fullName>
    </submittedName>
</protein>
<comment type="caution">
    <text evidence="1">The sequence shown here is derived from an EMBL/GenBank/DDBJ whole genome shotgun (WGS) entry which is preliminary data.</text>
</comment>
<reference evidence="1 2" key="1">
    <citation type="submission" date="2019-04" db="EMBL/GenBank/DDBJ databases">
        <authorList>
            <person name="Hwang J.C."/>
        </authorList>
    </citation>
    <scope>NUCLEOTIDE SEQUENCE [LARGE SCALE GENOMIC DNA]</scope>
    <source>
        <strain evidence="1 2">IMCC35002</strain>
    </source>
</reference>
<dbReference type="RefSeq" id="WP_136861770.1">
    <property type="nucleotide sequence ID" value="NZ_SWCJ01000001.1"/>
</dbReference>
<dbReference type="EMBL" id="SWCJ01000001">
    <property type="protein sequence ID" value="TKB58622.1"/>
    <property type="molecule type" value="Genomic_DNA"/>
</dbReference>
<dbReference type="Pfam" id="PF10013">
    <property type="entry name" value="DUF2256"/>
    <property type="match status" value="1"/>
</dbReference>
<dbReference type="AlphaFoldDB" id="A0A4U1BTU4"/>
<name>A0A4U1BTU4_9GAMM</name>
<accession>A0A4U1BTU4</accession>
<evidence type="ECO:0000313" key="2">
    <source>
        <dbReference type="Proteomes" id="UP000305675"/>
    </source>
</evidence>
<organism evidence="1 2">
    <name type="scientific">Ferrimonas aestuarii</name>
    <dbReference type="NCBI Taxonomy" id="2569539"/>
    <lineage>
        <taxon>Bacteria</taxon>
        <taxon>Pseudomonadati</taxon>
        <taxon>Pseudomonadota</taxon>
        <taxon>Gammaproteobacteria</taxon>
        <taxon>Alteromonadales</taxon>
        <taxon>Ferrimonadaceae</taxon>
        <taxon>Ferrimonas</taxon>
    </lineage>
</organism>
<gene>
    <name evidence="1" type="ORF">FCL42_02420</name>
</gene>
<keyword evidence="2" id="KW-1185">Reference proteome</keyword>
<evidence type="ECO:0000313" key="1">
    <source>
        <dbReference type="EMBL" id="TKB58622.1"/>
    </source>
</evidence>
<dbReference type="InterPro" id="IPR017136">
    <property type="entry name" value="UCP037205"/>
</dbReference>
<dbReference type="PIRSF" id="PIRSF037205">
    <property type="entry name" value="UCP037205"/>
    <property type="match status" value="1"/>
</dbReference>
<sequence length="53" mass="6700">MKGFKESLPIKTCPVCQRPFQWRKRWQRVWDEVKYCSKRCQRERRRQSEIKQA</sequence>
<dbReference type="Proteomes" id="UP000305675">
    <property type="component" value="Unassembled WGS sequence"/>
</dbReference>